<evidence type="ECO:0000256" key="13">
    <source>
        <dbReference type="SAM" id="MobiDB-lite"/>
    </source>
</evidence>
<feature type="domain" description="Polycystin cation channel PKD1/PKD2" evidence="15">
    <location>
        <begin position="415"/>
        <end position="547"/>
    </location>
</feature>
<dbReference type="InterPro" id="IPR039031">
    <property type="entry name" value="Mucolipin"/>
</dbReference>
<dbReference type="GO" id="GO:0072345">
    <property type="term" value="F:NAADP-sensitive calcium-release channel activity"/>
    <property type="evidence" value="ECO:0007669"/>
    <property type="project" value="TreeGrafter"/>
</dbReference>
<feature type="region of interest" description="Disordered" evidence="13">
    <location>
        <begin position="557"/>
        <end position="598"/>
    </location>
</feature>
<comment type="caution">
    <text evidence="17">The sequence shown here is derived from an EMBL/GenBank/DDBJ whole genome shotgun (WGS) entry which is preliminary data.</text>
</comment>
<evidence type="ECO:0000256" key="12">
    <source>
        <dbReference type="ARBA" id="ARBA00036634"/>
    </source>
</evidence>
<accession>A0AAN8JN22</accession>
<name>A0AAN8JN22_PATCE</name>
<reference evidence="17 18" key="1">
    <citation type="submission" date="2024-01" db="EMBL/GenBank/DDBJ databases">
        <title>The genome of the rayed Mediterranean limpet Patella caerulea (Linnaeus, 1758).</title>
        <authorList>
            <person name="Anh-Thu Weber A."/>
            <person name="Halstead-Nussloch G."/>
        </authorList>
    </citation>
    <scope>NUCLEOTIDE SEQUENCE [LARGE SCALE GENOMIC DNA]</scope>
    <source>
        <strain evidence="17">AATW-2023a</strain>
        <tissue evidence="17">Whole specimen</tissue>
    </source>
</reference>
<feature type="region of interest" description="Disordered" evidence="13">
    <location>
        <begin position="54"/>
        <end position="74"/>
    </location>
</feature>
<evidence type="ECO:0000256" key="1">
    <source>
        <dbReference type="ARBA" id="ARBA00004337"/>
    </source>
</evidence>
<feature type="compositionally biased region" description="Low complexity" evidence="13">
    <location>
        <begin position="575"/>
        <end position="585"/>
    </location>
</feature>
<dbReference type="PANTHER" id="PTHR12127">
    <property type="entry name" value="MUCOLIPIN"/>
    <property type="match status" value="1"/>
</dbReference>
<evidence type="ECO:0000256" key="7">
    <source>
        <dbReference type="ARBA" id="ARBA00022989"/>
    </source>
</evidence>
<keyword evidence="4" id="KW-1003">Cell membrane</keyword>
<dbReference type="EMBL" id="JAZGQO010000007">
    <property type="protein sequence ID" value="KAK6181082.1"/>
    <property type="molecule type" value="Genomic_DNA"/>
</dbReference>
<dbReference type="Proteomes" id="UP001347796">
    <property type="component" value="Unassembled WGS sequence"/>
</dbReference>
<keyword evidence="18" id="KW-1185">Reference proteome</keyword>
<proteinExistence type="predicted"/>
<evidence type="ECO:0008006" key="19">
    <source>
        <dbReference type="Google" id="ProtNLM"/>
    </source>
</evidence>
<dbReference type="GO" id="GO:0005886">
    <property type="term" value="C:plasma membrane"/>
    <property type="evidence" value="ECO:0007669"/>
    <property type="project" value="TreeGrafter"/>
</dbReference>
<evidence type="ECO:0000256" key="3">
    <source>
        <dbReference type="ARBA" id="ARBA00022448"/>
    </source>
</evidence>
<keyword evidence="5 14" id="KW-0812">Transmembrane</keyword>
<keyword evidence="3" id="KW-0813">Transport</keyword>
<comment type="subcellular location">
    <subcellularLocation>
        <location evidence="2">Cell membrane</location>
        <topology evidence="2">Multi-pass membrane protein</topology>
    </subcellularLocation>
    <subcellularLocation>
        <location evidence="1">Endosome membrane</location>
        <topology evidence="1">Multi-pass membrane protein</topology>
    </subcellularLocation>
</comment>
<evidence type="ECO:0000256" key="9">
    <source>
        <dbReference type="ARBA" id="ARBA00023136"/>
    </source>
</evidence>
<feature type="transmembrane region" description="Helical" evidence="14">
    <location>
        <begin position="324"/>
        <end position="347"/>
    </location>
</feature>
<dbReference type="EMBL" id="JAZGQO010000007">
    <property type="protein sequence ID" value="KAK6181081.1"/>
    <property type="molecule type" value="Genomic_DNA"/>
</dbReference>
<dbReference type="AlphaFoldDB" id="A0AAN8JN22"/>
<evidence type="ECO:0000256" key="11">
    <source>
        <dbReference type="ARBA" id="ARBA00023303"/>
    </source>
</evidence>
<keyword evidence="8" id="KW-0406">Ion transport</keyword>
<sequence length="598" mass="67341">MSSETEIPMKTSIQRTDNAIGQLNGMSPIDIKALLAAVNKAIVAELHVDLQKPSRSPVADDTKEKAKNSKDTENISRKLKKNKWRAAQKCISICIFLVEMGVVMAQVIIFARFRSGRAEYLEGNELAFKHLFLEDWSASYETMPYPPAEGDYAVYTKQGFYDHLNYIISQYYELPAVTIGTFRWDTKNLSQSQPPLINLCEKHFKTVMIFENDTHIVDSHILTECFDIKVTKEPNGTIIPDIKGFLDSVNHTILFSRLISVEMSMLFKCYHIDTSYENHNPDCFNTAVNVWFDNGQRDGQMKVGLHIKRSDYPCKETPKKNHSVIFDAFVIFIVIVSLCAHICFEYTVGIKEPDMWLDDKTTWTERLVWNIIMLVGDGCVLAGSAIKIGLDTRRIVPVPANNYDVCSICIGIGFLLVWIGFIRYLKYLTFGPKTNNMTTILVKTLKDATPDALRFLFSSSSLFVGFILCGWVVLSPYNIKFRSVSSSAECLFSLMDGDELYVTLQATEADDCPAIWYFSRGFLYLFSLLFVCLVLNLFTAIFLHAYERLKSTGTDDAHNDGHTSVGKSGADAKNDGNSSEGNNGDDTADNETTPLIPK</sequence>
<gene>
    <name evidence="17" type="ORF">SNE40_009015</name>
</gene>
<evidence type="ECO:0000256" key="4">
    <source>
        <dbReference type="ARBA" id="ARBA00022475"/>
    </source>
</evidence>
<feature type="domain" description="Mucolipin extracytosolic" evidence="16">
    <location>
        <begin position="120"/>
        <end position="315"/>
    </location>
</feature>
<keyword evidence="11" id="KW-0407">Ion channel</keyword>
<comment type="catalytic activity">
    <reaction evidence="12">
        <text>Ca(2+)(in) = Ca(2+)(out)</text>
        <dbReference type="Rhea" id="RHEA:29671"/>
        <dbReference type="ChEBI" id="CHEBI:29108"/>
    </reaction>
</comment>
<feature type="transmembrane region" description="Helical" evidence="14">
    <location>
        <begin position="402"/>
        <end position="425"/>
    </location>
</feature>
<dbReference type="InterPro" id="IPR049134">
    <property type="entry name" value="MCLN_ECD"/>
</dbReference>
<keyword evidence="6" id="KW-0967">Endosome</keyword>
<organism evidence="17 18">
    <name type="scientific">Patella caerulea</name>
    <name type="common">Rayed Mediterranean limpet</name>
    <dbReference type="NCBI Taxonomy" id="87958"/>
    <lineage>
        <taxon>Eukaryota</taxon>
        <taxon>Metazoa</taxon>
        <taxon>Spiralia</taxon>
        <taxon>Lophotrochozoa</taxon>
        <taxon>Mollusca</taxon>
        <taxon>Gastropoda</taxon>
        <taxon>Patellogastropoda</taxon>
        <taxon>Patelloidea</taxon>
        <taxon>Patellidae</taxon>
        <taxon>Patella</taxon>
    </lineage>
</organism>
<evidence type="ECO:0000313" key="18">
    <source>
        <dbReference type="Proteomes" id="UP001347796"/>
    </source>
</evidence>
<evidence type="ECO:0000256" key="6">
    <source>
        <dbReference type="ARBA" id="ARBA00022753"/>
    </source>
</evidence>
<evidence type="ECO:0000256" key="10">
    <source>
        <dbReference type="ARBA" id="ARBA00023157"/>
    </source>
</evidence>
<dbReference type="InterPro" id="IPR013122">
    <property type="entry name" value="PKD1_2_channel"/>
</dbReference>
<feature type="transmembrane region" description="Helical" evidence="14">
    <location>
        <begin position="522"/>
        <end position="546"/>
    </location>
</feature>
<evidence type="ECO:0000259" key="16">
    <source>
        <dbReference type="Pfam" id="PF21381"/>
    </source>
</evidence>
<feature type="transmembrane region" description="Helical" evidence="14">
    <location>
        <begin position="86"/>
        <end position="111"/>
    </location>
</feature>
<keyword evidence="10" id="KW-1015">Disulfide bond</keyword>
<dbReference type="PANTHER" id="PTHR12127:SF7">
    <property type="entry name" value="SD02261P"/>
    <property type="match status" value="1"/>
</dbReference>
<dbReference type="Pfam" id="PF08016">
    <property type="entry name" value="PKD_channel"/>
    <property type="match status" value="1"/>
</dbReference>
<keyword evidence="7 14" id="KW-1133">Transmembrane helix</keyword>
<evidence type="ECO:0000259" key="15">
    <source>
        <dbReference type="Pfam" id="PF08016"/>
    </source>
</evidence>
<feature type="transmembrane region" description="Helical" evidence="14">
    <location>
        <begin position="455"/>
        <end position="474"/>
    </location>
</feature>
<protein>
    <recommendedName>
        <fullName evidence="19">Polycystin cation channel PKD1/PKD2 domain-containing protein</fullName>
    </recommendedName>
</protein>
<evidence type="ECO:0000256" key="2">
    <source>
        <dbReference type="ARBA" id="ARBA00004651"/>
    </source>
</evidence>
<feature type="transmembrane region" description="Helical" evidence="14">
    <location>
        <begin position="367"/>
        <end position="390"/>
    </location>
</feature>
<dbReference type="Pfam" id="PF21381">
    <property type="entry name" value="MCLN_ECD"/>
    <property type="match status" value="1"/>
</dbReference>
<evidence type="ECO:0000313" key="17">
    <source>
        <dbReference type="EMBL" id="KAK6181082.1"/>
    </source>
</evidence>
<evidence type="ECO:0000256" key="5">
    <source>
        <dbReference type="ARBA" id="ARBA00022692"/>
    </source>
</evidence>
<dbReference type="GO" id="GO:0005765">
    <property type="term" value="C:lysosomal membrane"/>
    <property type="evidence" value="ECO:0007669"/>
    <property type="project" value="TreeGrafter"/>
</dbReference>
<evidence type="ECO:0000256" key="14">
    <source>
        <dbReference type="SAM" id="Phobius"/>
    </source>
</evidence>
<evidence type="ECO:0000256" key="8">
    <source>
        <dbReference type="ARBA" id="ARBA00023065"/>
    </source>
</evidence>
<keyword evidence="9 14" id="KW-0472">Membrane</keyword>
<dbReference type="CDD" id="cd21050">
    <property type="entry name" value="ELD_TRPML"/>
    <property type="match status" value="1"/>
</dbReference>